<dbReference type="NCBIfam" id="TIGR01695">
    <property type="entry name" value="murJ_mviN"/>
    <property type="match status" value="1"/>
</dbReference>
<keyword evidence="7 8" id="KW-0472">Membrane</keyword>
<feature type="transmembrane region" description="Helical" evidence="9">
    <location>
        <begin position="132"/>
        <end position="152"/>
    </location>
</feature>
<feature type="transmembrane region" description="Helical" evidence="9">
    <location>
        <begin position="189"/>
        <end position="208"/>
    </location>
</feature>
<keyword evidence="8" id="KW-0961">Cell wall biogenesis/degradation</keyword>
<keyword evidence="3 9" id="KW-0812">Transmembrane</keyword>
<dbReference type="AlphaFoldDB" id="A0A926IN06"/>
<feature type="transmembrane region" description="Helical" evidence="9">
    <location>
        <begin position="44"/>
        <end position="68"/>
    </location>
</feature>
<feature type="transmembrane region" description="Helical" evidence="9">
    <location>
        <begin position="406"/>
        <end position="426"/>
    </location>
</feature>
<keyword evidence="4 8" id="KW-0133">Cell shape</keyword>
<dbReference type="InterPro" id="IPR051050">
    <property type="entry name" value="Lipid_II_flippase_MurJ/MviN"/>
</dbReference>
<evidence type="ECO:0000256" key="1">
    <source>
        <dbReference type="ARBA" id="ARBA00004651"/>
    </source>
</evidence>
<dbReference type="GO" id="GO:0005886">
    <property type="term" value="C:plasma membrane"/>
    <property type="evidence" value="ECO:0007669"/>
    <property type="project" value="UniProtKB-SubCell"/>
</dbReference>
<evidence type="ECO:0000256" key="4">
    <source>
        <dbReference type="ARBA" id="ARBA00022960"/>
    </source>
</evidence>
<feature type="transmembrane region" description="Helical" evidence="9">
    <location>
        <begin position="477"/>
        <end position="495"/>
    </location>
</feature>
<dbReference type="InterPro" id="IPR004268">
    <property type="entry name" value="MurJ"/>
</dbReference>
<evidence type="ECO:0000256" key="8">
    <source>
        <dbReference type="PIRNR" id="PIRNR002869"/>
    </source>
</evidence>
<dbReference type="PANTHER" id="PTHR47019">
    <property type="entry name" value="LIPID II FLIPPASE MURJ"/>
    <property type="match status" value="1"/>
</dbReference>
<reference evidence="10 11" key="1">
    <citation type="submission" date="2020-08" db="EMBL/GenBank/DDBJ databases">
        <title>Genome public.</title>
        <authorList>
            <person name="Liu C."/>
            <person name="Sun Q."/>
        </authorList>
    </citation>
    <scope>NUCLEOTIDE SEQUENCE [LARGE SCALE GENOMIC DNA]</scope>
    <source>
        <strain evidence="10 11">NSJ-26</strain>
    </source>
</reference>
<gene>
    <name evidence="10" type="primary">murJ</name>
    <name evidence="10" type="ORF">H8689_03485</name>
</gene>
<evidence type="ECO:0000256" key="2">
    <source>
        <dbReference type="ARBA" id="ARBA00022475"/>
    </source>
</evidence>
<feature type="transmembrane region" description="Helical" evidence="9">
    <location>
        <begin position="229"/>
        <end position="246"/>
    </location>
</feature>
<keyword evidence="5 8" id="KW-0573">Peptidoglycan synthesis</keyword>
<dbReference type="PIRSF" id="PIRSF002869">
    <property type="entry name" value="MviN"/>
    <property type="match status" value="1"/>
</dbReference>
<evidence type="ECO:0000313" key="10">
    <source>
        <dbReference type="EMBL" id="MBC8590203.1"/>
    </source>
</evidence>
<accession>A0A926IN06</accession>
<evidence type="ECO:0000256" key="6">
    <source>
        <dbReference type="ARBA" id="ARBA00022989"/>
    </source>
</evidence>
<comment type="caution">
    <text evidence="10">The sequence shown here is derived from an EMBL/GenBank/DDBJ whole genome shotgun (WGS) entry which is preliminary data.</text>
</comment>
<feature type="transmembrane region" description="Helical" evidence="9">
    <location>
        <begin position="447"/>
        <end position="465"/>
    </location>
</feature>
<dbReference type="GO" id="GO:0009252">
    <property type="term" value="P:peptidoglycan biosynthetic process"/>
    <property type="evidence" value="ECO:0007669"/>
    <property type="project" value="UniProtKB-UniRule"/>
</dbReference>
<dbReference type="CDD" id="cd13123">
    <property type="entry name" value="MATE_MurJ_like"/>
    <property type="match status" value="1"/>
</dbReference>
<comment type="similarity">
    <text evidence="8">Belongs to the MurJ/MviN family.</text>
</comment>
<dbReference type="GO" id="GO:0015648">
    <property type="term" value="F:lipid-linked peptidoglycan transporter activity"/>
    <property type="evidence" value="ECO:0007669"/>
    <property type="project" value="UniProtKB-UniRule"/>
</dbReference>
<feature type="transmembrane region" description="Helical" evidence="9">
    <location>
        <begin position="14"/>
        <end position="38"/>
    </location>
</feature>
<protein>
    <recommendedName>
        <fullName evidence="8">Lipid II flippase</fullName>
    </recommendedName>
</protein>
<sequence>MNRFHTIKQPTKEIISFGLAAKVLNIIKSVLLAYYIGVNYKMDTYVLAFSTTMLLTTIVADGILLSLIPPYQHIEDKRGKKGKREFTSVLITFFTIVGLGFVAFGYIIAPWLIRVLGPGFKAKEMEDTIKLFRLGTPILILHSIRTICGAYLQSEHRFKAGAKASVINPLIYIIYLVLFGDTFGLEGLIIAGLIAVLGQVVVLIKPLIKDGFRYRFIWDTKSIALKNTIRSLIPIMIAIGVNQLNTTIDNGRASTLLPGSISQLGYASEITSLISGLFIGAMITALFPILTENYYKDEIDELKSNINFAINLLLIVALPLSLILMKLSHPIVTIFYQRGEFRALESQIISEVLKYYGVGLIGTVLVMLVIRIYYAIQDTNTPMILGIIHLSINFVLNIILAEKIGVKGIALATSISAIVTALYGIYDLNRKIGFIQGRIYIKNIVRIAISLIIMGLIIGVSNNYLSHIISNTFLGNLFNVLLSSIIGISVYGISLKRFLHKL</sequence>
<proteinExistence type="inferred from homology"/>
<evidence type="ECO:0000256" key="5">
    <source>
        <dbReference type="ARBA" id="ARBA00022984"/>
    </source>
</evidence>
<feature type="transmembrane region" description="Helical" evidence="9">
    <location>
        <begin position="164"/>
        <end position="183"/>
    </location>
</feature>
<feature type="transmembrane region" description="Helical" evidence="9">
    <location>
        <begin position="266"/>
        <end position="287"/>
    </location>
</feature>
<dbReference type="GO" id="GO:0034204">
    <property type="term" value="P:lipid translocation"/>
    <property type="evidence" value="ECO:0007669"/>
    <property type="project" value="TreeGrafter"/>
</dbReference>
<keyword evidence="6 9" id="KW-1133">Transmembrane helix</keyword>
<dbReference type="GO" id="GO:0071555">
    <property type="term" value="P:cell wall organization"/>
    <property type="evidence" value="ECO:0007669"/>
    <property type="project" value="UniProtKB-UniRule"/>
</dbReference>
<feature type="transmembrane region" description="Helical" evidence="9">
    <location>
        <begin position="355"/>
        <end position="376"/>
    </location>
</feature>
<evidence type="ECO:0000313" key="11">
    <source>
        <dbReference type="Proteomes" id="UP000601522"/>
    </source>
</evidence>
<dbReference type="EMBL" id="JACRTK010000001">
    <property type="protein sequence ID" value="MBC8590203.1"/>
    <property type="molecule type" value="Genomic_DNA"/>
</dbReference>
<dbReference type="RefSeq" id="WP_249323024.1">
    <property type="nucleotide sequence ID" value="NZ_JACRTK010000001.1"/>
</dbReference>
<keyword evidence="8" id="KW-0813">Transport</keyword>
<organism evidence="10 11">
    <name type="scientific">Wansuia hejianensis</name>
    <dbReference type="NCBI Taxonomy" id="2763667"/>
    <lineage>
        <taxon>Bacteria</taxon>
        <taxon>Bacillati</taxon>
        <taxon>Bacillota</taxon>
        <taxon>Clostridia</taxon>
        <taxon>Lachnospirales</taxon>
        <taxon>Lachnospiraceae</taxon>
        <taxon>Wansuia</taxon>
    </lineage>
</organism>
<dbReference type="PANTHER" id="PTHR47019:SF1">
    <property type="entry name" value="LIPID II FLIPPASE MURJ"/>
    <property type="match status" value="1"/>
</dbReference>
<dbReference type="PRINTS" id="PR01806">
    <property type="entry name" value="VIRFACTRMVIN"/>
</dbReference>
<keyword evidence="11" id="KW-1185">Reference proteome</keyword>
<feature type="transmembrane region" description="Helical" evidence="9">
    <location>
        <begin position="383"/>
        <end position="400"/>
    </location>
</feature>
<evidence type="ECO:0000256" key="9">
    <source>
        <dbReference type="SAM" id="Phobius"/>
    </source>
</evidence>
<dbReference type="Pfam" id="PF03023">
    <property type="entry name" value="MurJ"/>
    <property type="match status" value="1"/>
</dbReference>
<name>A0A926IN06_9FIRM</name>
<dbReference type="Proteomes" id="UP000601522">
    <property type="component" value="Unassembled WGS sequence"/>
</dbReference>
<keyword evidence="2 8" id="KW-1003">Cell membrane</keyword>
<comment type="function">
    <text evidence="8">Involved in peptidoglycan biosynthesis. Transports lipid-linked peptidoglycan precursors from the inner to the outer leaflet of the cytoplasmic membrane.</text>
</comment>
<feature type="transmembrane region" description="Helical" evidence="9">
    <location>
        <begin position="308"/>
        <end position="335"/>
    </location>
</feature>
<evidence type="ECO:0000256" key="7">
    <source>
        <dbReference type="ARBA" id="ARBA00023136"/>
    </source>
</evidence>
<feature type="transmembrane region" description="Helical" evidence="9">
    <location>
        <begin position="89"/>
        <end position="112"/>
    </location>
</feature>
<comment type="subcellular location">
    <subcellularLocation>
        <location evidence="1">Cell membrane</location>
        <topology evidence="1">Multi-pass membrane protein</topology>
    </subcellularLocation>
</comment>
<dbReference type="GO" id="GO:0008360">
    <property type="term" value="P:regulation of cell shape"/>
    <property type="evidence" value="ECO:0007669"/>
    <property type="project" value="UniProtKB-UniRule"/>
</dbReference>
<evidence type="ECO:0000256" key="3">
    <source>
        <dbReference type="ARBA" id="ARBA00022692"/>
    </source>
</evidence>